<evidence type="ECO:0000259" key="4">
    <source>
        <dbReference type="Pfam" id="PF00326"/>
    </source>
</evidence>
<feature type="domain" description="Peptidase S9 prolyl oligopeptidase catalytic" evidence="4">
    <location>
        <begin position="516"/>
        <end position="714"/>
    </location>
</feature>
<dbReference type="KEGG" id="cwo:Cwoe_3350"/>
<dbReference type="InterPro" id="IPR011042">
    <property type="entry name" value="6-blade_b-propeller_TolB-like"/>
</dbReference>
<dbReference type="HOGENOM" id="CLU_008615_2_1_11"/>
<evidence type="ECO:0000256" key="3">
    <source>
        <dbReference type="SAM" id="MobiDB-lite"/>
    </source>
</evidence>
<keyword evidence="1" id="KW-0378">Hydrolase</keyword>
<dbReference type="EMBL" id="CP001854">
    <property type="protein sequence ID" value="ADB51768.1"/>
    <property type="molecule type" value="Genomic_DNA"/>
</dbReference>
<name>D3FF51_CONWI</name>
<dbReference type="SUPFAM" id="SSF53474">
    <property type="entry name" value="alpha/beta-Hydrolases"/>
    <property type="match status" value="1"/>
</dbReference>
<dbReference type="Pfam" id="PF07676">
    <property type="entry name" value="PD40"/>
    <property type="match status" value="1"/>
</dbReference>
<dbReference type="OrthoDB" id="262125at2"/>
<keyword evidence="2" id="KW-0720">Serine protease</keyword>
<dbReference type="Gene3D" id="3.40.50.1820">
    <property type="entry name" value="alpha/beta hydrolase"/>
    <property type="match status" value="1"/>
</dbReference>
<dbReference type="SUPFAM" id="SSF82171">
    <property type="entry name" value="DPP6 N-terminal domain-like"/>
    <property type="match status" value="1"/>
</dbReference>
<reference evidence="6" key="2">
    <citation type="submission" date="2010-01" db="EMBL/GenBank/DDBJ databases">
        <title>The complete genome of Conexibacter woesei DSM 14684.</title>
        <authorList>
            <consortium name="US DOE Joint Genome Institute (JGI-PGF)"/>
            <person name="Lucas S."/>
            <person name="Copeland A."/>
            <person name="Lapidus A."/>
            <person name="Glavina del Rio T."/>
            <person name="Dalin E."/>
            <person name="Tice H."/>
            <person name="Bruce D."/>
            <person name="Goodwin L."/>
            <person name="Pitluck S."/>
            <person name="Kyrpides N."/>
            <person name="Mavromatis K."/>
            <person name="Ivanova N."/>
            <person name="Mikhailova N."/>
            <person name="Chertkov O."/>
            <person name="Brettin T."/>
            <person name="Detter J.C."/>
            <person name="Han C."/>
            <person name="Larimer F."/>
            <person name="Land M."/>
            <person name="Hauser L."/>
            <person name="Markowitz V."/>
            <person name="Cheng J.-F."/>
            <person name="Hugenholtz P."/>
            <person name="Woyke T."/>
            <person name="Wu D."/>
            <person name="Pukall R."/>
            <person name="Steenblock K."/>
            <person name="Schneider S."/>
            <person name="Klenk H.-P."/>
            <person name="Eisen J.A."/>
        </authorList>
    </citation>
    <scope>NUCLEOTIDE SEQUENCE [LARGE SCALE GENOMIC DNA]</scope>
    <source>
        <strain evidence="6">DSM 14684 / CIP 108061 / JCM 11494 / NBRC 100937 / ID131577</strain>
    </source>
</reference>
<feature type="region of interest" description="Disordered" evidence="3">
    <location>
        <begin position="387"/>
        <end position="427"/>
    </location>
</feature>
<evidence type="ECO:0000313" key="5">
    <source>
        <dbReference type="EMBL" id="ADB51768.1"/>
    </source>
</evidence>
<dbReference type="STRING" id="469383.Cwoe_3350"/>
<dbReference type="InterPro" id="IPR001375">
    <property type="entry name" value="Peptidase_S9_cat"/>
</dbReference>
<sequence>MSGLLRAPRDVEVSPDGRRVAFALGSQVWLGEVGGAPPCAVADGPGRAALPRFSPDGTRLAFLADRERPGMAGVHVLDVEAALGGAGAGGGGAARGAADSAAAAGRGGGAALGGAGAAAPRAVGDLAASVEQLRWSRDGTRLLVLAADPGSDRAGAHGATRIAGGGEGEGPLVLRPRAAWRRLWLLDASDGAGAAAHEAGPDGLTVWEVGWAGAGAAVAIVSEDPSESGWYGARVALLDLDARTARLVHEPAWQLQSPVISPDGRRVAFVEGIASDRTEVAGSARVLDLASGAVGDPAPDHDLTALRWLDDGDLLGAGPRGLETTCVRIDAAPGGAVRELWRGPATIGAADAMAVGASADGRVIAAVVDGPGMPPEVALLEGAAPAAAPPAAAPPAATPPAAAPPAPAAAPPAAAPPAPAAAPPAAPAWRPLTSLNATLAEQPAPPARRFAWRGRDGLAIEGILLLPPGAAPPAGAEPHAHGRTQPLPLVVLVHGGPANAWTFSSGTAPLALGVPLASAGYAVLMPNPRGSTGRGQRFARANVGDLGGADLQDVLAGVDTLVAAGIADRARVGIAGKSYGGFMAAWAAVRSGAFAAAVPIACVSDWLSFHTTTNIGRFDELYLAGDPYDPAGPYAARSPVVHARGCTTPTLILHGAEDLCTPVGQAHELYGALADAGCETELVVYPRAGHGWTEPEQLLDTHARVRGWFDRHLRHA</sequence>
<protein>
    <submittedName>
        <fullName evidence="5">Peptidase S9 prolyl oligopeptidase active site domain protein</fullName>
    </submittedName>
</protein>
<dbReference type="InterPro" id="IPR029058">
    <property type="entry name" value="AB_hydrolase_fold"/>
</dbReference>
<dbReference type="RefSeq" id="WP_012934819.1">
    <property type="nucleotide sequence ID" value="NC_013739.1"/>
</dbReference>
<dbReference type="eggNOG" id="COG1506">
    <property type="taxonomic scope" value="Bacteria"/>
</dbReference>
<dbReference type="Proteomes" id="UP000008229">
    <property type="component" value="Chromosome"/>
</dbReference>
<gene>
    <name evidence="5" type="ordered locus">Cwoe_3350</name>
</gene>
<feature type="compositionally biased region" description="Pro residues" evidence="3">
    <location>
        <begin position="387"/>
        <end position="426"/>
    </location>
</feature>
<evidence type="ECO:0000256" key="1">
    <source>
        <dbReference type="ARBA" id="ARBA00022801"/>
    </source>
</evidence>
<evidence type="ECO:0000313" key="6">
    <source>
        <dbReference type="Proteomes" id="UP000008229"/>
    </source>
</evidence>
<dbReference type="InterPro" id="IPR011659">
    <property type="entry name" value="WD40"/>
</dbReference>
<proteinExistence type="predicted"/>
<accession>D3FF51</accession>
<dbReference type="AlphaFoldDB" id="D3FF51"/>
<dbReference type="PANTHER" id="PTHR42776">
    <property type="entry name" value="SERINE PEPTIDASE S9 FAMILY MEMBER"/>
    <property type="match status" value="1"/>
</dbReference>
<keyword evidence="2" id="KW-0645">Protease</keyword>
<keyword evidence="6" id="KW-1185">Reference proteome</keyword>
<dbReference type="GO" id="GO:0006508">
    <property type="term" value="P:proteolysis"/>
    <property type="evidence" value="ECO:0007669"/>
    <property type="project" value="InterPro"/>
</dbReference>
<dbReference type="PANTHER" id="PTHR42776:SF27">
    <property type="entry name" value="DIPEPTIDYL PEPTIDASE FAMILY MEMBER 6"/>
    <property type="match status" value="1"/>
</dbReference>
<reference evidence="5 6" key="1">
    <citation type="journal article" date="2010" name="Stand. Genomic Sci.">
        <title>Complete genome sequence of Conexibacter woesei type strain (ID131577).</title>
        <authorList>
            <person name="Pukall R."/>
            <person name="Lapidus A."/>
            <person name="Glavina Del Rio T."/>
            <person name="Copeland A."/>
            <person name="Tice H."/>
            <person name="Cheng J.-F."/>
            <person name="Lucas S."/>
            <person name="Chen F."/>
            <person name="Nolan M."/>
            <person name="Bruce D."/>
            <person name="Goodwin L."/>
            <person name="Pitluck S."/>
            <person name="Mavromatis K."/>
            <person name="Ivanova N."/>
            <person name="Ovchinnikova G."/>
            <person name="Pati A."/>
            <person name="Chen A."/>
            <person name="Palaniappan K."/>
            <person name="Land M."/>
            <person name="Hauser L."/>
            <person name="Chang Y.-J."/>
            <person name="Jeffries C.D."/>
            <person name="Chain P."/>
            <person name="Meincke L."/>
            <person name="Sims D."/>
            <person name="Brettin T."/>
            <person name="Detter J.C."/>
            <person name="Rohde M."/>
            <person name="Goeker M."/>
            <person name="Bristow J."/>
            <person name="Eisen J.A."/>
            <person name="Markowitz V."/>
            <person name="Kyrpides N.C."/>
            <person name="Klenk H.-P."/>
            <person name="Hugenholtz P."/>
        </authorList>
    </citation>
    <scope>NUCLEOTIDE SEQUENCE [LARGE SCALE GENOMIC DNA]</scope>
    <source>
        <strain evidence="6">DSM 14684 / CIP 108061 / JCM 11494 / NBRC 100937 / ID131577</strain>
    </source>
</reference>
<organism evidence="5 6">
    <name type="scientific">Conexibacter woesei (strain DSM 14684 / CCUG 47730 / CIP 108061 / JCM 11494 / NBRC 100937 / ID131577)</name>
    <dbReference type="NCBI Taxonomy" id="469383"/>
    <lineage>
        <taxon>Bacteria</taxon>
        <taxon>Bacillati</taxon>
        <taxon>Actinomycetota</taxon>
        <taxon>Thermoleophilia</taxon>
        <taxon>Solirubrobacterales</taxon>
        <taxon>Conexibacteraceae</taxon>
        <taxon>Conexibacter</taxon>
    </lineage>
</organism>
<dbReference type="MEROPS" id="S09.071"/>
<dbReference type="Pfam" id="PF00326">
    <property type="entry name" value="Peptidase_S9"/>
    <property type="match status" value="1"/>
</dbReference>
<dbReference type="GO" id="GO:0004252">
    <property type="term" value="F:serine-type endopeptidase activity"/>
    <property type="evidence" value="ECO:0007669"/>
    <property type="project" value="TreeGrafter"/>
</dbReference>
<dbReference type="Gene3D" id="2.120.10.30">
    <property type="entry name" value="TolB, C-terminal domain"/>
    <property type="match status" value="2"/>
</dbReference>
<dbReference type="eggNOG" id="COG0823">
    <property type="taxonomic scope" value="Bacteria"/>
</dbReference>
<evidence type="ECO:0000256" key="2">
    <source>
        <dbReference type="ARBA" id="ARBA00022825"/>
    </source>
</evidence>